<accession>A0ACC0AR42</accession>
<comment type="caution">
    <text evidence="1">The sequence shown here is derived from an EMBL/GenBank/DDBJ whole genome shotgun (WGS) entry which is preliminary data.</text>
</comment>
<sequence length="216" mass="24060">MAGNENVGGRVVTFEEHWQQSSIPWTDMTRKRNHEADANGDGLFKKYGGLQAGTSTKMAERNEKIPGKAKKPWCFLYGEPHEQEKDMDSEMRNLAFLLDQISTRPISKVRKMRCLTKEVLSPVLPSDPESSFARRSRSGSGSRGRGRPPRAPRCRGRGRSSGRSSLSSVIDPSPCSTFPDIETFPSFVCPFIENWKNVNGDGNCGYQVCGRLCVRG</sequence>
<evidence type="ECO:0000313" key="1">
    <source>
        <dbReference type="EMBL" id="KAI5662418.1"/>
    </source>
</evidence>
<dbReference type="EMBL" id="CM044705">
    <property type="protein sequence ID" value="KAI5662418.1"/>
    <property type="molecule type" value="Genomic_DNA"/>
</dbReference>
<dbReference type="Proteomes" id="UP001060085">
    <property type="component" value="Linkage Group LG05"/>
</dbReference>
<organism evidence="1 2">
    <name type="scientific">Catharanthus roseus</name>
    <name type="common">Madagascar periwinkle</name>
    <name type="synonym">Vinca rosea</name>
    <dbReference type="NCBI Taxonomy" id="4058"/>
    <lineage>
        <taxon>Eukaryota</taxon>
        <taxon>Viridiplantae</taxon>
        <taxon>Streptophyta</taxon>
        <taxon>Embryophyta</taxon>
        <taxon>Tracheophyta</taxon>
        <taxon>Spermatophyta</taxon>
        <taxon>Magnoliopsida</taxon>
        <taxon>eudicotyledons</taxon>
        <taxon>Gunneridae</taxon>
        <taxon>Pentapetalae</taxon>
        <taxon>asterids</taxon>
        <taxon>lamiids</taxon>
        <taxon>Gentianales</taxon>
        <taxon>Apocynaceae</taxon>
        <taxon>Rauvolfioideae</taxon>
        <taxon>Vinceae</taxon>
        <taxon>Catharanthinae</taxon>
        <taxon>Catharanthus</taxon>
    </lineage>
</organism>
<keyword evidence="2" id="KW-1185">Reference proteome</keyword>
<name>A0ACC0AR42_CATRO</name>
<gene>
    <name evidence="1" type="ORF">M9H77_21741</name>
</gene>
<proteinExistence type="predicted"/>
<evidence type="ECO:0000313" key="2">
    <source>
        <dbReference type="Proteomes" id="UP001060085"/>
    </source>
</evidence>
<protein>
    <submittedName>
        <fullName evidence="1">Uncharacterized protein</fullName>
    </submittedName>
</protein>
<reference evidence="2" key="1">
    <citation type="journal article" date="2023" name="Nat. Plants">
        <title>Single-cell RNA sequencing provides a high-resolution roadmap for understanding the multicellular compartmentation of specialized metabolism.</title>
        <authorList>
            <person name="Sun S."/>
            <person name="Shen X."/>
            <person name="Li Y."/>
            <person name="Li Y."/>
            <person name="Wang S."/>
            <person name="Li R."/>
            <person name="Zhang H."/>
            <person name="Shen G."/>
            <person name="Guo B."/>
            <person name="Wei J."/>
            <person name="Xu J."/>
            <person name="St-Pierre B."/>
            <person name="Chen S."/>
            <person name="Sun C."/>
        </authorList>
    </citation>
    <scope>NUCLEOTIDE SEQUENCE [LARGE SCALE GENOMIC DNA]</scope>
</reference>